<keyword evidence="8" id="KW-1185">Reference proteome</keyword>
<dbReference type="EMBL" id="JAQQBS010000001">
    <property type="protein sequence ID" value="KAK0176680.1"/>
    <property type="molecule type" value="Genomic_DNA"/>
</dbReference>
<keyword evidence="4" id="KW-1015">Disulfide bond</keyword>
<evidence type="ECO:0000256" key="5">
    <source>
        <dbReference type="ARBA" id="ARBA00023180"/>
    </source>
</evidence>
<protein>
    <recommendedName>
        <fullName evidence="6">ADAMTS cysteine-rich domain-containing protein</fullName>
    </recommendedName>
</protein>
<name>A0AA39KWU0_9HYME</name>
<evidence type="ECO:0000313" key="8">
    <source>
        <dbReference type="Proteomes" id="UP001168990"/>
    </source>
</evidence>
<evidence type="ECO:0000256" key="3">
    <source>
        <dbReference type="ARBA" id="ARBA00022833"/>
    </source>
</evidence>
<keyword evidence="5" id="KW-0325">Glycoprotein</keyword>
<accession>A0AA39KWU0</accession>
<evidence type="ECO:0000313" key="7">
    <source>
        <dbReference type="EMBL" id="KAK0176680.1"/>
    </source>
</evidence>
<sequence length="79" mass="9037">MRPPGPYEDVSRGRQCTCFGYPFAAWNQQKYIECSKPMVCYMKNKNDPKIDVPTILPIDGTPCDHAKVCWGRQCVPLNE</sequence>
<gene>
    <name evidence="7" type="ORF">PV328_000793</name>
</gene>
<keyword evidence="3" id="KW-0862">Zinc</keyword>
<dbReference type="Proteomes" id="UP001168990">
    <property type="component" value="Unassembled WGS sequence"/>
</dbReference>
<comment type="caution">
    <text evidence="7">The sequence shown here is derived from an EMBL/GenBank/DDBJ whole genome shotgun (WGS) entry which is preliminary data.</text>
</comment>
<dbReference type="GO" id="GO:0046872">
    <property type="term" value="F:metal ion binding"/>
    <property type="evidence" value="ECO:0007669"/>
    <property type="project" value="UniProtKB-KW"/>
</dbReference>
<reference evidence="7" key="1">
    <citation type="journal article" date="2023" name="bioRxiv">
        <title>Scaffold-level genome assemblies of two parasitoid biocontrol wasps reveal the parthenogenesis mechanism and an associated novel virus.</title>
        <authorList>
            <person name="Inwood S."/>
            <person name="Skelly J."/>
            <person name="Guhlin J."/>
            <person name="Harrop T."/>
            <person name="Goldson S."/>
            <person name="Dearden P."/>
        </authorList>
    </citation>
    <scope>NUCLEOTIDE SEQUENCE</scope>
    <source>
        <strain evidence="7">Irish</strain>
        <tissue evidence="7">Whole body</tissue>
    </source>
</reference>
<organism evidence="7 8">
    <name type="scientific">Microctonus aethiopoides</name>
    <dbReference type="NCBI Taxonomy" id="144406"/>
    <lineage>
        <taxon>Eukaryota</taxon>
        <taxon>Metazoa</taxon>
        <taxon>Ecdysozoa</taxon>
        <taxon>Arthropoda</taxon>
        <taxon>Hexapoda</taxon>
        <taxon>Insecta</taxon>
        <taxon>Pterygota</taxon>
        <taxon>Neoptera</taxon>
        <taxon>Endopterygota</taxon>
        <taxon>Hymenoptera</taxon>
        <taxon>Apocrita</taxon>
        <taxon>Ichneumonoidea</taxon>
        <taxon>Braconidae</taxon>
        <taxon>Euphorinae</taxon>
        <taxon>Microctonus</taxon>
    </lineage>
</organism>
<reference evidence="7" key="2">
    <citation type="submission" date="2023-03" db="EMBL/GenBank/DDBJ databases">
        <authorList>
            <person name="Inwood S.N."/>
            <person name="Skelly J.G."/>
            <person name="Guhlin J."/>
            <person name="Harrop T.W.R."/>
            <person name="Goldson S.G."/>
            <person name="Dearden P.K."/>
        </authorList>
    </citation>
    <scope>NUCLEOTIDE SEQUENCE</scope>
    <source>
        <strain evidence="7">Irish</strain>
        <tissue evidence="7">Whole body</tissue>
    </source>
</reference>
<dbReference type="GO" id="GO:0016787">
    <property type="term" value="F:hydrolase activity"/>
    <property type="evidence" value="ECO:0007669"/>
    <property type="project" value="UniProtKB-KW"/>
</dbReference>
<proteinExistence type="predicted"/>
<dbReference type="AlphaFoldDB" id="A0AA39KWU0"/>
<evidence type="ECO:0000259" key="6">
    <source>
        <dbReference type="Pfam" id="PF17771"/>
    </source>
</evidence>
<dbReference type="Gene3D" id="3.40.1620.60">
    <property type="match status" value="1"/>
</dbReference>
<keyword evidence="2" id="KW-0378">Hydrolase</keyword>
<dbReference type="InterPro" id="IPR041645">
    <property type="entry name" value="ADAMTS_CR_2"/>
</dbReference>
<evidence type="ECO:0000256" key="2">
    <source>
        <dbReference type="ARBA" id="ARBA00022801"/>
    </source>
</evidence>
<dbReference type="Pfam" id="PF17771">
    <property type="entry name" value="ADAMTS_CR_2"/>
    <property type="match status" value="1"/>
</dbReference>
<evidence type="ECO:0000256" key="4">
    <source>
        <dbReference type="ARBA" id="ARBA00023157"/>
    </source>
</evidence>
<keyword evidence="1" id="KW-0479">Metal-binding</keyword>
<feature type="domain" description="ADAMTS cysteine-rich" evidence="6">
    <location>
        <begin position="9"/>
        <end position="75"/>
    </location>
</feature>
<evidence type="ECO:0000256" key="1">
    <source>
        <dbReference type="ARBA" id="ARBA00022723"/>
    </source>
</evidence>